<accession>A0ABW3AAC7</accession>
<keyword evidence="2" id="KW-0663">Pyridoxal phosphate</keyword>
<comment type="caution">
    <text evidence="4">The sequence shown here is derived from an EMBL/GenBank/DDBJ whole genome shotgun (WGS) entry which is preliminary data.</text>
</comment>
<dbReference type="InterPro" id="IPR001926">
    <property type="entry name" value="TrpB-like_PALP"/>
</dbReference>
<name>A0ABW3AAC7_9ACTN</name>
<feature type="domain" description="Tryptophan synthase beta chain-like PALP" evidence="3">
    <location>
        <begin position="72"/>
        <end position="137"/>
    </location>
</feature>
<evidence type="ECO:0000313" key="5">
    <source>
        <dbReference type="Proteomes" id="UP001597053"/>
    </source>
</evidence>
<organism evidence="4 5">
    <name type="scientific">Micromonospora azadirachtae</name>
    <dbReference type="NCBI Taxonomy" id="1970735"/>
    <lineage>
        <taxon>Bacteria</taxon>
        <taxon>Bacillati</taxon>
        <taxon>Actinomycetota</taxon>
        <taxon>Actinomycetes</taxon>
        <taxon>Micromonosporales</taxon>
        <taxon>Micromonosporaceae</taxon>
        <taxon>Micromonospora</taxon>
    </lineage>
</organism>
<evidence type="ECO:0000256" key="1">
    <source>
        <dbReference type="ARBA" id="ARBA00001933"/>
    </source>
</evidence>
<gene>
    <name evidence="4" type="ORF">ACFQZ8_28320</name>
</gene>
<dbReference type="InterPro" id="IPR036052">
    <property type="entry name" value="TrpB-like_PALP_sf"/>
</dbReference>
<sequence length="137" mass="14838">MYLTHLECPRCGKEHPADRPQNLCDCGSPLLARYDLAAVARAVTPEQIPLRPADLWRYREVLPVADPRHVTSLGEGWTPLLRAPSYGAEIGVTDLIVKDEGLIPTGSFKARGAAVGISRARELGVRRIAMPTNGNAG</sequence>
<dbReference type="EMBL" id="JBHTHM010002288">
    <property type="protein sequence ID" value="MFD0787830.1"/>
    <property type="molecule type" value="Genomic_DNA"/>
</dbReference>
<dbReference type="Proteomes" id="UP001597053">
    <property type="component" value="Unassembled WGS sequence"/>
</dbReference>
<reference evidence="5" key="1">
    <citation type="journal article" date="2019" name="Int. J. Syst. Evol. Microbiol.">
        <title>The Global Catalogue of Microorganisms (GCM) 10K type strain sequencing project: providing services to taxonomists for standard genome sequencing and annotation.</title>
        <authorList>
            <consortium name="The Broad Institute Genomics Platform"/>
            <consortium name="The Broad Institute Genome Sequencing Center for Infectious Disease"/>
            <person name="Wu L."/>
            <person name="Ma J."/>
        </authorList>
    </citation>
    <scope>NUCLEOTIDE SEQUENCE [LARGE SCALE GENOMIC DNA]</scope>
    <source>
        <strain evidence="5">JCM 32148</strain>
    </source>
</reference>
<evidence type="ECO:0000313" key="4">
    <source>
        <dbReference type="EMBL" id="MFD0787830.1"/>
    </source>
</evidence>
<dbReference type="PROSITE" id="PS00165">
    <property type="entry name" value="DEHYDRATASE_SER_THR"/>
    <property type="match status" value="1"/>
</dbReference>
<dbReference type="Gene3D" id="3.40.50.1100">
    <property type="match status" value="1"/>
</dbReference>
<dbReference type="Pfam" id="PF00291">
    <property type="entry name" value="PALP"/>
    <property type="match status" value="1"/>
</dbReference>
<comment type="cofactor">
    <cofactor evidence="1">
        <name>pyridoxal 5'-phosphate</name>
        <dbReference type="ChEBI" id="CHEBI:597326"/>
    </cofactor>
</comment>
<dbReference type="SUPFAM" id="SSF53686">
    <property type="entry name" value="Tryptophan synthase beta subunit-like PLP-dependent enzymes"/>
    <property type="match status" value="1"/>
</dbReference>
<proteinExistence type="predicted"/>
<dbReference type="InterPro" id="IPR000634">
    <property type="entry name" value="Ser/Thr_deHydtase_PyrdxlP-BS"/>
</dbReference>
<evidence type="ECO:0000259" key="3">
    <source>
        <dbReference type="Pfam" id="PF00291"/>
    </source>
</evidence>
<evidence type="ECO:0000256" key="2">
    <source>
        <dbReference type="ARBA" id="ARBA00022898"/>
    </source>
</evidence>
<protein>
    <submittedName>
        <fullName evidence="4">Pyridoxal-phosphate dependent enzyme</fullName>
    </submittedName>
</protein>
<keyword evidence="5" id="KW-1185">Reference proteome</keyword>
<feature type="non-terminal residue" evidence="4">
    <location>
        <position position="137"/>
    </location>
</feature>